<accession>A0A450TF44</accession>
<name>A0A450TF44_9GAMM</name>
<organism evidence="2">
    <name type="scientific">Candidatus Kentrum sp. DK</name>
    <dbReference type="NCBI Taxonomy" id="2126562"/>
    <lineage>
        <taxon>Bacteria</taxon>
        <taxon>Pseudomonadati</taxon>
        <taxon>Pseudomonadota</taxon>
        <taxon>Gammaproteobacteria</taxon>
        <taxon>Candidatus Kentrum</taxon>
    </lineage>
</organism>
<dbReference type="InterPro" id="IPR002716">
    <property type="entry name" value="PIN_dom"/>
</dbReference>
<dbReference type="InterPro" id="IPR002850">
    <property type="entry name" value="PIN_toxin-like"/>
</dbReference>
<evidence type="ECO:0000313" key="2">
    <source>
        <dbReference type="EMBL" id="VFJ65744.1"/>
    </source>
</evidence>
<dbReference type="NCBIfam" id="TIGR00305">
    <property type="entry name" value="putative toxin-antitoxin system toxin component, PIN family"/>
    <property type="match status" value="1"/>
</dbReference>
<evidence type="ECO:0000259" key="1">
    <source>
        <dbReference type="SMART" id="SM00670"/>
    </source>
</evidence>
<feature type="domain" description="PIN" evidence="1">
    <location>
        <begin position="1"/>
        <end position="113"/>
    </location>
</feature>
<dbReference type="SUPFAM" id="SSF88723">
    <property type="entry name" value="PIN domain-like"/>
    <property type="match status" value="1"/>
</dbReference>
<dbReference type="InterPro" id="IPR029060">
    <property type="entry name" value="PIN-like_dom_sf"/>
</dbReference>
<proteinExistence type="predicted"/>
<reference evidence="2" key="1">
    <citation type="submission" date="2019-02" db="EMBL/GenBank/DDBJ databases">
        <authorList>
            <person name="Gruber-Vodicka R. H."/>
            <person name="Seah K. B. B."/>
        </authorList>
    </citation>
    <scope>NUCLEOTIDE SEQUENCE</scope>
    <source>
        <strain evidence="2">BECK_DK47</strain>
    </source>
</reference>
<gene>
    <name evidence="2" type="ORF">BECKDK2373B_GA0170837_115313</name>
</gene>
<sequence length="137" mass="16030">MKIIIDTNVLVSAAFRDRLPESVILWILAHPEWAWIASEEIIREYKEVLRRPKFKLTDAQVQYWRDLIDEAVEIVPVSATVDFPRDRKDAKFLACALAHRADVLLTGDRDFEDADREINKMKISQFSRFTLDLPEDE</sequence>
<dbReference type="Gene3D" id="3.40.50.1010">
    <property type="entry name" value="5'-nuclease"/>
    <property type="match status" value="1"/>
</dbReference>
<dbReference type="PANTHER" id="PTHR34610:SF3">
    <property type="entry name" value="SSL7007 PROTEIN"/>
    <property type="match status" value="1"/>
</dbReference>
<dbReference type="AlphaFoldDB" id="A0A450TF44"/>
<protein>
    <submittedName>
        <fullName evidence="2">Putative toxin-antitoxin system toxin component, PIN family</fullName>
    </submittedName>
</protein>
<dbReference type="Pfam" id="PF13470">
    <property type="entry name" value="PIN_3"/>
    <property type="match status" value="1"/>
</dbReference>
<dbReference type="EMBL" id="CAADEX010000153">
    <property type="protein sequence ID" value="VFJ65744.1"/>
    <property type="molecule type" value="Genomic_DNA"/>
</dbReference>
<dbReference type="PANTHER" id="PTHR34610">
    <property type="entry name" value="SSL7007 PROTEIN"/>
    <property type="match status" value="1"/>
</dbReference>
<dbReference type="SMART" id="SM00670">
    <property type="entry name" value="PINc"/>
    <property type="match status" value="1"/>
</dbReference>